<accession>A0A1H4MR76</accession>
<dbReference type="InterPro" id="IPR001054">
    <property type="entry name" value="A/G_cyclase"/>
</dbReference>
<dbReference type="Gene3D" id="3.30.70.1230">
    <property type="entry name" value="Nucleotide cyclase"/>
    <property type="match status" value="1"/>
</dbReference>
<sequence length="596" mass="64522">MAKPIDAERKLVAIFAADVEGYSRLMGADEVSTLRDLTERRAILDELIASRRGRIANTAGDSVLAEFGSAVDAIQCAVEAQAALAGANVPLPPERHINFRIGIHVGDVMVKGGDLFGDGVNIAARLQAIASAGGTCISSVAYDQVRKILPLAFTDLGAQQVKNIEEAVRAYAVTSKGATTADTARFAAALGSNSSLPLPDKPSIAVLPFQNMSGDPEQEYFADGIVEDIITALSRFKSLFVIARNSSFTFKGKAVDIKKVGQELGVRYVLEGSIRKAGGRVRITGQLIDAASGAHLWADKFDGSLEDVFDLQDRITMSVVAAIAPKLDQAEIERSKRKLTEKLDAYDYYLRGLAVVEGATKDENEEALRLFYKAIEIDANFALAHAMLARCFTLRKANGWMADVAMESAETAKQARRAVELGRDDAAVLSRAGYALARVVFEPEEGADLIERALALNPHLSSAWQFGGLLKAFRGEPETAIEHLAHAMRLSPLDPSLYSMQTATALAHFVAGRYDESVLWAEKASREDPNFLPAIRIIATSAGNSGQLERAQKAAKRMLEIDPAFRVSRLTDHVPLRRPDDLARYAEGLRRAGLPE</sequence>
<dbReference type="GO" id="GO:0035556">
    <property type="term" value="P:intracellular signal transduction"/>
    <property type="evidence" value="ECO:0007669"/>
    <property type="project" value="InterPro"/>
</dbReference>
<evidence type="ECO:0000313" key="3">
    <source>
        <dbReference type="Proteomes" id="UP000198992"/>
    </source>
</evidence>
<dbReference type="PANTHER" id="PTHR43081">
    <property type="entry name" value="ADENYLATE CYCLASE, TERMINAL-DIFFERENTIATION SPECIFIC-RELATED"/>
    <property type="match status" value="1"/>
</dbReference>
<dbReference type="PROSITE" id="PS50125">
    <property type="entry name" value="GUANYLATE_CYCLASE_2"/>
    <property type="match status" value="1"/>
</dbReference>
<dbReference type="PANTHER" id="PTHR43081:SF19">
    <property type="entry name" value="PH-SENSITIVE ADENYLATE CYCLASE RV1264"/>
    <property type="match status" value="1"/>
</dbReference>
<dbReference type="Gene3D" id="1.25.40.10">
    <property type="entry name" value="Tetratricopeptide repeat domain"/>
    <property type="match status" value="1"/>
</dbReference>
<dbReference type="RefSeq" id="WP_276327603.1">
    <property type="nucleotide sequence ID" value="NZ_FNTH01000001.1"/>
</dbReference>
<organism evidence="2 3">
    <name type="scientific">Bradyrhizobium erythrophlei</name>
    <dbReference type="NCBI Taxonomy" id="1437360"/>
    <lineage>
        <taxon>Bacteria</taxon>
        <taxon>Pseudomonadati</taxon>
        <taxon>Pseudomonadota</taxon>
        <taxon>Alphaproteobacteria</taxon>
        <taxon>Hyphomicrobiales</taxon>
        <taxon>Nitrobacteraceae</taxon>
        <taxon>Bradyrhizobium</taxon>
    </lineage>
</organism>
<dbReference type="Pfam" id="PF00211">
    <property type="entry name" value="Guanylate_cyc"/>
    <property type="match status" value="1"/>
</dbReference>
<proteinExistence type="predicted"/>
<feature type="domain" description="Guanylate cyclase" evidence="1">
    <location>
        <begin position="13"/>
        <end position="127"/>
    </location>
</feature>
<dbReference type="CDD" id="cd07302">
    <property type="entry name" value="CHD"/>
    <property type="match status" value="1"/>
</dbReference>
<name>A0A1H4MR76_9BRAD</name>
<evidence type="ECO:0000313" key="2">
    <source>
        <dbReference type="EMBL" id="SEB84862.1"/>
    </source>
</evidence>
<dbReference type="Gene3D" id="3.40.50.10070">
    <property type="entry name" value="TolB, N-terminal domain"/>
    <property type="match status" value="1"/>
</dbReference>
<dbReference type="InterPro" id="IPR011990">
    <property type="entry name" value="TPR-like_helical_dom_sf"/>
</dbReference>
<protein>
    <submittedName>
        <fullName evidence="2">TolB amino-terminal domain-containing protein</fullName>
    </submittedName>
</protein>
<dbReference type="SUPFAM" id="SSF55073">
    <property type="entry name" value="Nucleotide cyclase"/>
    <property type="match status" value="1"/>
</dbReference>
<dbReference type="Proteomes" id="UP000198992">
    <property type="component" value="Unassembled WGS sequence"/>
</dbReference>
<evidence type="ECO:0000259" key="1">
    <source>
        <dbReference type="PROSITE" id="PS50125"/>
    </source>
</evidence>
<dbReference type="GO" id="GO:0006171">
    <property type="term" value="P:cAMP biosynthetic process"/>
    <property type="evidence" value="ECO:0007669"/>
    <property type="project" value="TreeGrafter"/>
</dbReference>
<dbReference type="AlphaFoldDB" id="A0A1H4MR76"/>
<dbReference type="InterPro" id="IPR050697">
    <property type="entry name" value="Adenylyl/Guanylyl_Cyclase_3/4"/>
</dbReference>
<dbReference type="GO" id="GO:0004016">
    <property type="term" value="F:adenylate cyclase activity"/>
    <property type="evidence" value="ECO:0007669"/>
    <property type="project" value="UniProtKB-ARBA"/>
</dbReference>
<dbReference type="InterPro" id="IPR029787">
    <property type="entry name" value="Nucleotide_cyclase"/>
</dbReference>
<dbReference type="SUPFAM" id="SSF48452">
    <property type="entry name" value="TPR-like"/>
    <property type="match status" value="1"/>
</dbReference>
<reference evidence="2 3" key="1">
    <citation type="submission" date="2016-10" db="EMBL/GenBank/DDBJ databases">
        <authorList>
            <person name="de Groot N.N."/>
        </authorList>
    </citation>
    <scope>NUCLEOTIDE SEQUENCE [LARGE SCALE GENOMIC DNA]</scope>
    <source>
        <strain evidence="2 3">MT12</strain>
    </source>
</reference>
<dbReference type="EMBL" id="FNTH01000001">
    <property type="protein sequence ID" value="SEB84862.1"/>
    <property type="molecule type" value="Genomic_DNA"/>
</dbReference>
<gene>
    <name evidence="2" type="ORF">SAMN05444164_0384</name>
</gene>